<dbReference type="PANTHER" id="PTHR12480">
    <property type="entry name" value="ARGININE DEMETHYLASE AND LYSYL-HYDROXYLASE JMJD"/>
    <property type="match status" value="1"/>
</dbReference>
<accession>A0A5C3DR71</accession>
<evidence type="ECO:0000313" key="3">
    <source>
        <dbReference type="Proteomes" id="UP000324022"/>
    </source>
</evidence>
<proteinExistence type="predicted"/>
<dbReference type="InterPro" id="IPR041667">
    <property type="entry name" value="Cupin_8"/>
</dbReference>
<sequence length="430" mass="49314">MTAFDLGMGSTVSPDESLIRFEDVPSYAEFQERCLLPNRPCIFPPGLIAHWPVVQNQAWALLPSSGQKEEIVNWAALKQAYPTHTSPVVITRTTPDGETQEERTEMTISAAIKLISDFKLNKLDDGRVKNVYIKDWHLIKQLSGQSVEPYTVPEVFADDWMNNVPSGEEGKEVDDFRFVYAGTTNSQTLLHRDVYTSYSWSSNVIGRKRWYLIPPRSIPHLRRFPNVSTSELIPDIQTLLSTITTRSHSAQERTEYPHLHQAYTTIQVIDQAQGETIFIPSNWYHQVENLTEAISINRNWCNSVNLPSLYQSIVDELQHVEENLCDVKEMLSSNSSSGTGEGWKEEFYRLVQDVAIQDAGWAWAGFWDMVVYNLKHPAKARESRPKDGWVRERLRPLVEDFAKREDARWLDQKILETAKRCKIILEATGD</sequence>
<organism evidence="2 3">
    <name type="scientific">Ustilago trichophora</name>
    <dbReference type="NCBI Taxonomy" id="86804"/>
    <lineage>
        <taxon>Eukaryota</taxon>
        <taxon>Fungi</taxon>
        <taxon>Dikarya</taxon>
        <taxon>Basidiomycota</taxon>
        <taxon>Ustilaginomycotina</taxon>
        <taxon>Ustilaginomycetes</taxon>
        <taxon>Ustilaginales</taxon>
        <taxon>Ustilaginaceae</taxon>
        <taxon>Ustilago</taxon>
    </lineage>
</organism>
<dbReference type="Gene3D" id="2.60.120.650">
    <property type="entry name" value="Cupin"/>
    <property type="match status" value="1"/>
</dbReference>
<dbReference type="PROSITE" id="PS51184">
    <property type="entry name" value="JMJC"/>
    <property type="match status" value="1"/>
</dbReference>
<feature type="domain" description="JmjC" evidence="1">
    <location>
        <begin position="141"/>
        <end position="317"/>
    </location>
</feature>
<dbReference type="GO" id="GO:0045905">
    <property type="term" value="P:positive regulation of translational termination"/>
    <property type="evidence" value="ECO:0007669"/>
    <property type="project" value="TreeGrafter"/>
</dbReference>
<gene>
    <name evidence="2" type="ORF">UTRI_00410</name>
</gene>
<dbReference type="GO" id="GO:0005634">
    <property type="term" value="C:nucleus"/>
    <property type="evidence" value="ECO:0007669"/>
    <property type="project" value="TreeGrafter"/>
</dbReference>
<reference evidence="2 3" key="1">
    <citation type="submission" date="2018-03" db="EMBL/GenBank/DDBJ databases">
        <authorList>
            <person name="Guldener U."/>
        </authorList>
    </citation>
    <scope>NUCLEOTIDE SEQUENCE [LARGE SCALE GENOMIC DNA]</scope>
    <source>
        <strain evidence="2 3">NBRC100155</strain>
    </source>
</reference>
<dbReference type="OrthoDB" id="424465at2759"/>
<dbReference type="AlphaFoldDB" id="A0A5C3DR71"/>
<evidence type="ECO:0000259" key="1">
    <source>
        <dbReference type="PROSITE" id="PS51184"/>
    </source>
</evidence>
<dbReference type="SMART" id="SM00558">
    <property type="entry name" value="JmjC"/>
    <property type="match status" value="1"/>
</dbReference>
<dbReference type="GO" id="GO:0016706">
    <property type="term" value="F:2-oxoglutarate-dependent dioxygenase activity"/>
    <property type="evidence" value="ECO:0007669"/>
    <property type="project" value="TreeGrafter"/>
</dbReference>
<dbReference type="Proteomes" id="UP000324022">
    <property type="component" value="Unassembled WGS sequence"/>
</dbReference>
<dbReference type="InterPro" id="IPR050910">
    <property type="entry name" value="JMJD6_ArgDemeth/LysHydrox"/>
</dbReference>
<dbReference type="GO" id="GO:0005737">
    <property type="term" value="C:cytoplasm"/>
    <property type="evidence" value="ECO:0007669"/>
    <property type="project" value="TreeGrafter"/>
</dbReference>
<name>A0A5C3DR71_9BASI</name>
<keyword evidence="3" id="KW-1185">Reference proteome</keyword>
<dbReference type="GO" id="GO:0043565">
    <property type="term" value="F:sequence-specific DNA binding"/>
    <property type="evidence" value="ECO:0007669"/>
    <property type="project" value="TreeGrafter"/>
</dbReference>
<protein>
    <recommendedName>
        <fullName evidence="1">JmjC domain-containing protein</fullName>
    </recommendedName>
</protein>
<dbReference type="PANTHER" id="PTHR12480:SF6">
    <property type="entry name" value="2-OXOGLUTARATE AND IRON-DEPENDENT OXYGENASE JMJD4"/>
    <property type="match status" value="1"/>
</dbReference>
<dbReference type="InterPro" id="IPR003347">
    <property type="entry name" value="JmjC_dom"/>
</dbReference>
<evidence type="ECO:0000313" key="2">
    <source>
        <dbReference type="EMBL" id="SPO20933.1"/>
    </source>
</evidence>
<dbReference type="EMBL" id="OOIN01000002">
    <property type="protein sequence ID" value="SPO20933.1"/>
    <property type="molecule type" value="Genomic_DNA"/>
</dbReference>
<dbReference type="SUPFAM" id="SSF51197">
    <property type="entry name" value="Clavaminate synthase-like"/>
    <property type="match status" value="1"/>
</dbReference>
<dbReference type="Pfam" id="PF13621">
    <property type="entry name" value="Cupin_8"/>
    <property type="match status" value="1"/>
</dbReference>